<keyword evidence="3" id="KW-0378">Hydrolase</keyword>
<dbReference type="RefSeq" id="WP_369225429.1">
    <property type="nucleotide sequence ID" value="NZ_CP163441.1"/>
</dbReference>
<feature type="domain" description="AB hydrolase-1" evidence="2">
    <location>
        <begin position="43"/>
        <end position="271"/>
    </location>
</feature>
<reference evidence="3" key="1">
    <citation type="submission" date="2024-07" db="EMBL/GenBank/DDBJ databases">
        <authorList>
            <person name="Yu S.T."/>
        </authorList>
    </citation>
    <scope>NUCLEOTIDE SEQUENCE</scope>
    <source>
        <strain evidence="3">R39</strain>
    </source>
</reference>
<dbReference type="GO" id="GO:0016787">
    <property type="term" value="F:hydrolase activity"/>
    <property type="evidence" value="ECO:0007669"/>
    <property type="project" value="UniProtKB-KW"/>
</dbReference>
<name>A0AB39QV41_9ACTN</name>
<dbReference type="InterPro" id="IPR052897">
    <property type="entry name" value="Sec-Metab_Biosynth_Hydrolase"/>
</dbReference>
<evidence type="ECO:0000256" key="1">
    <source>
        <dbReference type="SAM" id="SignalP"/>
    </source>
</evidence>
<accession>A0AB39QV41</accession>
<feature type="signal peptide" evidence="1">
    <location>
        <begin position="1"/>
        <end position="20"/>
    </location>
</feature>
<feature type="chain" id="PRO_5044275079" evidence="1">
    <location>
        <begin position="21"/>
        <end position="286"/>
    </location>
</feature>
<sequence>MSKRRTLRIAVLGAIGVALAAGATTLSSAAPSSLAGSAPKPTVVLVNGAWSEPASFSGVIRKLQKDGYPVVAPPTALRGLSSDSAYLSAYLKTIEGPVVLVGQSYGGSVITNAATGNSKVKALVYISAFAPDKGESAVELTAKFPGSHITDDPKAPLPTALSAVPFTSTDGTDVINGLDLYTKPNHYRDLFLSNRLSRKESAVLAAEQHPITLKALQDRSDEPAWKTIPSWFLVSKQDHLIPAATERFMATRAHGHITVADTPHAAQVTDPGIVTRLIEQAAHATR</sequence>
<evidence type="ECO:0000313" key="3">
    <source>
        <dbReference type="EMBL" id="XDQ46456.1"/>
    </source>
</evidence>
<proteinExistence type="predicted"/>
<keyword evidence="1" id="KW-0732">Signal</keyword>
<dbReference type="EMBL" id="CP163441">
    <property type="protein sequence ID" value="XDQ46456.1"/>
    <property type="molecule type" value="Genomic_DNA"/>
</dbReference>
<dbReference type="Gene3D" id="3.40.50.1820">
    <property type="entry name" value="alpha/beta hydrolase"/>
    <property type="match status" value="1"/>
</dbReference>
<dbReference type="SUPFAM" id="SSF53474">
    <property type="entry name" value="alpha/beta-Hydrolases"/>
    <property type="match status" value="1"/>
</dbReference>
<organism evidence="3">
    <name type="scientific">Streptomyces sp. R39</name>
    <dbReference type="NCBI Taxonomy" id="3238631"/>
    <lineage>
        <taxon>Bacteria</taxon>
        <taxon>Bacillati</taxon>
        <taxon>Actinomycetota</taxon>
        <taxon>Actinomycetes</taxon>
        <taxon>Kitasatosporales</taxon>
        <taxon>Streptomycetaceae</taxon>
        <taxon>Streptomyces</taxon>
    </lineage>
</organism>
<dbReference type="Pfam" id="PF12697">
    <property type="entry name" value="Abhydrolase_6"/>
    <property type="match status" value="1"/>
</dbReference>
<dbReference type="AlphaFoldDB" id="A0AB39QV41"/>
<dbReference type="PANTHER" id="PTHR37017:SF11">
    <property type="entry name" value="ESTERASE_LIPASE_THIOESTERASE DOMAIN-CONTAINING PROTEIN"/>
    <property type="match status" value="1"/>
</dbReference>
<gene>
    <name evidence="3" type="ORF">AB5J52_31685</name>
</gene>
<protein>
    <submittedName>
        <fullName evidence="3">Alpha/beta fold hydrolase</fullName>
    </submittedName>
</protein>
<evidence type="ECO:0000259" key="2">
    <source>
        <dbReference type="Pfam" id="PF12697"/>
    </source>
</evidence>
<dbReference type="PANTHER" id="PTHR37017">
    <property type="entry name" value="AB HYDROLASE-1 DOMAIN-CONTAINING PROTEIN-RELATED"/>
    <property type="match status" value="1"/>
</dbReference>
<dbReference type="InterPro" id="IPR000073">
    <property type="entry name" value="AB_hydrolase_1"/>
</dbReference>
<dbReference type="InterPro" id="IPR029058">
    <property type="entry name" value="AB_hydrolase_fold"/>
</dbReference>